<evidence type="ECO:0000256" key="5">
    <source>
        <dbReference type="HAMAP-Rule" id="MF_00402"/>
    </source>
</evidence>
<dbReference type="InterPro" id="IPR038657">
    <property type="entry name" value="Ribosomal_bL19_sf"/>
</dbReference>
<dbReference type="InterPro" id="IPR008991">
    <property type="entry name" value="Translation_prot_SH3-like_sf"/>
</dbReference>
<evidence type="ECO:0000313" key="7">
    <source>
        <dbReference type="EMBL" id="APJ04861.1"/>
    </source>
</evidence>
<dbReference type="KEGG" id="saqi:AXG55_13530"/>
<dbReference type="GO" id="GO:0022625">
    <property type="term" value="C:cytosolic large ribosomal subunit"/>
    <property type="evidence" value="ECO:0007669"/>
    <property type="project" value="TreeGrafter"/>
</dbReference>
<dbReference type="PANTHER" id="PTHR15680:SF9">
    <property type="entry name" value="LARGE RIBOSOMAL SUBUNIT PROTEIN BL19M"/>
    <property type="match status" value="1"/>
</dbReference>
<dbReference type="PANTHER" id="PTHR15680">
    <property type="entry name" value="RIBOSOMAL PROTEIN L19"/>
    <property type="match status" value="1"/>
</dbReference>
<dbReference type="AlphaFoldDB" id="A0A1L4D3T4"/>
<dbReference type="SUPFAM" id="SSF50104">
    <property type="entry name" value="Translation proteins SH3-like domain"/>
    <property type="match status" value="1"/>
</dbReference>
<reference evidence="7 8" key="1">
    <citation type="submission" date="2016-10" db="EMBL/GenBank/DDBJ databases">
        <title>Silvanigrella aquatica sp. nov., isolated from a freshwater lake located in the Black Forest, Germany, description of Silvanigrellaceae fam. nov., Silvanigrellales ord. nov., reclassification of the order Bdellovibrionales in the class Oligoflexia, reclassification of the families Bacteriovoracaceae and Halobacteriovoraceae in the new order Bacteriovoracales ord. nov., and reclassification of the family Pseudobacteriovoracaceae in the order Oligoflexiales.</title>
        <authorList>
            <person name="Hahn M.W."/>
            <person name="Schmidt J."/>
            <person name="Koll U."/>
            <person name="Rohde M."/>
            <person name="Verbag S."/>
            <person name="Pitt A."/>
            <person name="Nakai R."/>
            <person name="Naganuma T."/>
            <person name="Lang E."/>
        </authorList>
    </citation>
    <scope>NUCLEOTIDE SEQUENCE [LARGE SCALE GENOMIC DNA]</scope>
    <source>
        <strain evidence="7 8">MWH-Nonnen-W8red</strain>
    </source>
</reference>
<dbReference type="RefSeq" id="WP_148698620.1">
    <property type="nucleotide sequence ID" value="NZ_CP017834.1"/>
</dbReference>
<evidence type="ECO:0000256" key="4">
    <source>
        <dbReference type="ARBA" id="ARBA00035171"/>
    </source>
</evidence>
<comment type="function">
    <text evidence="5 6">This protein is located at the 30S-50S ribosomal subunit interface and may play a role in the structure and function of the aminoacyl-tRNA binding site.</text>
</comment>
<evidence type="ECO:0000256" key="1">
    <source>
        <dbReference type="ARBA" id="ARBA00005781"/>
    </source>
</evidence>
<dbReference type="GO" id="GO:0006412">
    <property type="term" value="P:translation"/>
    <property type="evidence" value="ECO:0007669"/>
    <property type="project" value="UniProtKB-UniRule"/>
</dbReference>
<dbReference type="InterPro" id="IPR001857">
    <property type="entry name" value="Ribosomal_bL19"/>
</dbReference>
<evidence type="ECO:0000256" key="6">
    <source>
        <dbReference type="RuleBase" id="RU000559"/>
    </source>
</evidence>
<accession>A0A1L4D3T4</accession>
<dbReference type="OrthoDB" id="5294562at2"/>
<dbReference type="PIRSF" id="PIRSF002191">
    <property type="entry name" value="Ribosomal_L19"/>
    <property type="match status" value="1"/>
</dbReference>
<evidence type="ECO:0000256" key="2">
    <source>
        <dbReference type="ARBA" id="ARBA00022980"/>
    </source>
</evidence>
<organism evidence="7 8">
    <name type="scientific">Silvanigrella aquatica</name>
    <dbReference type="NCBI Taxonomy" id="1915309"/>
    <lineage>
        <taxon>Bacteria</taxon>
        <taxon>Pseudomonadati</taxon>
        <taxon>Bdellovibrionota</taxon>
        <taxon>Oligoflexia</taxon>
        <taxon>Silvanigrellales</taxon>
        <taxon>Silvanigrellaceae</taxon>
        <taxon>Silvanigrella</taxon>
    </lineage>
</organism>
<proteinExistence type="inferred from homology"/>
<keyword evidence="3 5" id="KW-0687">Ribonucleoprotein</keyword>
<name>A0A1L4D3T4_9BACT</name>
<dbReference type="Proteomes" id="UP000184731">
    <property type="component" value="Chromosome"/>
</dbReference>
<dbReference type="HAMAP" id="MF_00402">
    <property type="entry name" value="Ribosomal_bL19"/>
    <property type="match status" value="1"/>
</dbReference>
<protein>
    <recommendedName>
        <fullName evidence="4 5">Large ribosomal subunit protein bL19</fullName>
    </recommendedName>
</protein>
<evidence type="ECO:0000256" key="3">
    <source>
        <dbReference type="ARBA" id="ARBA00023274"/>
    </source>
</evidence>
<dbReference type="NCBIfam" id="TIGR01024">
    <property type="entry name" value="rplS_bact"/>
    <property type="match status" value="1"/>
</dbReference>
<keyword evidence="8" id="KW-1185">Reference proteome</keyword>
<evidence type="ECO:0000313" key="8">
    <source>
        <dbReference type="Proteomes" id="UP000184731"/>
    </source>
</evidence>
<dbReference type="GO" id="GO:0003735">
    <property type="term" value="F:structural constituent of ribosome"/>
    <property type="evidence" value="ECO:0007669"/>
    <property type="project" value="InterPro"/>
</dbReference>
<dbReference type="Gene3D" id="2.30.30.790">
    <property type="match status" value="1"/>
</dbReference>
<keyword evidence="2 5" id="KW-0689">Ribosomal protein</keyword>
<dbReference type="EMBL" id="CP017834">
    <property type="protein sequence ID" value="APJ04861.1"/>
    <property type="molecule type" value="Genomic_DNA"/>
</dbReference>
<dbReference type="STRING" id="1915309.AXG55_13530"/>
<gene>
    <name evidence="5" type="primary">rplS</name>
    <name evidence="7" type="ORF">AXG55_13530</name>
</gene>
<dbReference type="Pfam" id="PF01245">
    <property type="entry name" value="Ribosomal_L19"/>
    <property type="match status" value="1"/>
</dbReference>
<sequence length="135" mass="15436">MKHPILKSFESMHMRAKALPSFKAGDSVCVWVKIQEGTEKDGTPKYRLQSFEGTVIRFRKGTTNSTFLVRKMSSGGIGVERNFYVHSPLVDHVDVKVRGKVRRSRIYYIRKLRGKAARISSRYVSAEELKASENK</sequence>
<dbReference type="PRINTS" id="PR00061">
    <property type="entry name" value="RIBOSOMALL19"/>
</dbReference>
<comment type="similarity">
    <text evidence="1 5 6">Belongs to the bacterial ribosomal protein bL19 family.</text>
</comment>